<evidence type="ECO:0000256" key="6">
    <source>
        <dbReference type="SAM" id="Phobius"/>
    </source>
</evidence>
<protein>
    <submittedName>
        <fullName evidence="7">Sodium- and chloride-dependent GABA transporter 1-like</fullName>
    </submittedName>
</protein>
<dbReference type="EMBL" id="JAGXEW010002390">
    <property type="protein sequence ID" value="KAK1117823.1"/>
    <property type="molecule type" value="Genomic_DNA"/>
</dbReference>
<keyword evidence="5 6" id="KW-0472">Membrane</keyword>
<keyword evidence="4 6" id="KW-1133">Transmembrane helix</keyword>
<evidence type="ECO:0000313" key="7">
    <source>
        <dbReference type="EMBL" id="KAK1117823.1"/>
    </source>
</evidence>
<dbReference type="GO" id="GO:0005886">
    <property type="term" value="C:plasma membrane"/>
    <property type="evidence" value="ECO:0007669"/>
    <property type="project" value="TreeGrafter"/>
</dbReference>
<dbReference type="InterPro" id="IPR037272">
    <property type="entry name" value="SNS_sf"/>
</dbReference>
<dbReference type="GO" id="GO:0089718">
    <property type="term" value="P:amino acid import across plasma membrane"/>
    <property type="evidence" value="ECO:0007669"/>
    <property type="project" value="TreeGrafter"/>
</dbReference>
<dbReference type="PANTHER" id="PTHR11616:SF133">
    <property type="entry name" value="TRANSPORTER"/>
    <property type="match status" value="1"/>
</dbReference>
<dbReference type="InterPro" id="IPR000175">
    <property type="entry name" value="Na/ntran_symport"/>
</dbReference>
<evidence type="ECO:0000313" key="8">
    <source>
        <dbReference type="Proteomes" id="UP001230051"/>
    </source>
</evidence>
<sequence length="171" mass="19144">MPWPKSAPIERCGSGYSGDLISALYLLQCYHRLGPLLPLQLLSVDTALAELQQHLEHSENCSSGFTGNATHLQSASQQFFDRRVLQMSSGVDQPGQIRWELLGLLILAWIIVYLCIFKGIKSTGKLPGAKDGILYFLTRDGTSYSSSGNSPIHYYHHQHHTSAHNCYYYDL</sequence>
<keyword evidence="8" id="KW-1185">Reference proteome</keyword>
<accession>A0AAD8FP91</accession>
<dbReference type="AlphaFoldDB" id="A0AAD8FP91"/>
<proteinExistence type="predicted"/>
<gene>
    <name evidence="7" type="primary">SLC6A1</name>
    <name evidence="7" type="ORF">AOXY_G38806</name>
</gene>
<organism evidence="7 8">
    <name type="scientific">Acipenser oxyrinchus oxyrinchus</name>
    <dbReference type="NCBI Taxonomy" id="40147"/>
    <lineage>
        <taxon>Eukaryota</taxon>
        <taxon>Metazoa</taxon>
        <taxon>Chordata</taxon>
        <taxon>Craniata</taxon>
        <taxon>Vertebrata</taxon>
        <taxon>Euteleostomi</taxon>
        <taxon>Actinopterygii</taxon>
        <taxon>Chondrostei</taxon>
        <taxon>Acipenseriformes</taxon>
        <taxon>Acipenseridae</taxon>
        <taxon>Acipenser</taxon>
    </lineage>
</organism>
<comment type="subcellular location">
    <subcellularLocation>
        <location evidence="1">Membrane</location>
        <topology evidence="1">Multi-pass membrane protein</topology>
    </subcellularLocation>
</comment>
<keyword evidence="3 6" id="KW-0812">Transmembrane</keyword>
<dbReference type="Proteomes" id="UP001230051">
    <property type="component" value="Unassembled WGS sequence"/>
</dbReference>
<comment type="caution">
    <text evidence="7">The sequence shown here is derived from an EMBL/GenBank/DDBJ whole genome shotgun (WGS) entry which is preliminary data.</text>
</comment>
<dbReference type="GO" id="GO:0005283">
    <property type="term" value="F:amino acid:sodium symporter activity"/>
    <property type="evidence" value="ECO:0007669"/>
    <property type="project" value="TreeGrafter"/>
</dbReference>
<feature type="transmembrane region" description="Helical" evidence="6">
    <location>
        <begin position="97"/>
        <end position="116"/>
    </location>
</feature>
<reference evidence="7" key="1">
    <citation type="submission" date="2022-02" db="EMBL/GenBank/DDBJ databases">
        <title>Atlantic sturgeon de novo genome assembly.</title>
        <authorList>
            <person name="Stock M."/>
            <person name="Klopp C."/>
            <person name="Guiguen Y."/>
            <person name="Cabau C."/>
            <person name="Parinello H."/>
            <person name="Santidrian Yebra-Pimentel E."/>
            <person name="Kuhl H."/>
            <person name="Dirks R.P."/>
            <person name="Guessner J."/>
            <person name="Wuertz S."/>
            <person name="Du K."/>
            <person name="Schartl M."/>
        </authorList>
    </citation>
    <scope>NUCLEOTIDE SEQUENCE</scope>
    <source>
        <strain evidence="7">STURGEONOMICS-FGT-2020</strain>
        <tissue evidence="7">Whole blood</tissue>
    </source>
</reference>
<evidence type="ECO:0000256" key="2">
    <source>
        <dbReference type="ARBA" id="ARBA00022448"/>
    </source>
</evidence>
<name>A0AAD8FP91_ACIOX</name>
<dbReference type="PROSITE" id="PS50267">
    <property type="entry name" value="NA_NEUROTRAN_SYMP_3"/>
    <property type="match status" value="1"/>
</dbReference>
<dbReference type="SUPFAM" id="SSF161070">
    <property type="entry name" value="SNF-like"/>
    <property type="match status" value="1"/>
</dbReference>
<evidence type="ECO:0000256" key="5">
    <source>
        <dbReference type="ARBA" id="ARBA00023136"/>
    </source>
</evidence>
<evidence type="ECO:0000256" key="1">
    <source>
        <dbReference type="ARBA" id="ARBA00004141"/>
    </source>
</evidence>
<evidence type="ECO:0000256" key="3">
    <source>
        <dbReference type="ARBA" id="ARBA00022692"/>
    </source>
</evidence>
<dbReference type="Pfam" id="PF00209">
    <property type="entry name" value="SNF"/>
    <property type="match status" value="1"/>
</dbReference>
<keyword evidence="2" id="KW-0813">Transport</keyword>
<dbReference type="PANTHER" id="PTHR11616">
    <property type="entry name" value="SODIUM/CHLORIDE DEPENDENT TRANSPORTER"/>
    <property type="match status" value="1"/>
</dbReference>
<evidence type="ECO:0000256" key="4">
    <source>
        <dbReference type="ARBA" id="ARBA00022989"/>
    </source>
</evidence>